<evidence type="ECO:0000256" key="5">
    <source>
        <dbReference type="ARBA" id="ARBA00023163"/>
    </source>
</evidence>
<dbReference type="EMBL" id="BLAF01000018">
    <property type="protein sequence ID" value="GES20708.1"/>
    <property type="molecule type" value="Genomic_DNA"/>
</dbReference>
<dbReference type="Proteomes" id="UP000377595">
    <property type="component" value="Unassembled WGS sequence"/>
</dbReference>
<dbReference type="AlphaFoldDB" id="A0A5M3XQW4"/>
<dbReference type="PANTHER" id="PTHR30293:SF0">
    <property type="entry name" value="NITROGEN ASSIMILATION REGULATORY PROTEIN NAC"/>
    <property type="match status" value="1"/>
</dbReference>
<keyword evidence="3" id="KW-0238">DNA-binding</keyword>
<evidence type="ECO:0000313" key="8">
    <source>
        <dbReference type="Proteomes" id="UP000377595"/>
    </source>
</evidence>
<dbReference type="Pfam" id="PF00126">
    <property type="entry name" value="HTH_1"/>
    <property type="match status" value="1"/>
</dbReference>
<dbReference type="InterPro" id="IPR000847">
    <property type="entry name" value="LysR_HTH_N"/>
</dbReference>
<dbReference type="GO" id="GO:2000142">
    <property type="term" value="P:regulation of DNA-templated transcription initiation"/>
    <property type="evidence" value="ECO:0007669"/>
    <property type="project" value="TreeGrafter"/>
</dbReference>
<dbReference type="InterPro" id="IPR036390">
    <property type="entry name" value="WH_DNA-bd_sf"/>
</dbReference>
<dbReference type="GO" id="GO:0003700">
    <property type="term" value="F:DNA-binding transcription factor activity"/>
    <property type="evidence" value="ECO:0007669"/>
    <property type="project" value="InterPro"/>
</dbReference>
<evidence type="ECO:0000259" key="6">
    <source>
        <dbReference type="PROSITE" id="PS50931"/>
    </source>
</evidence>
<dbReference type="Gene3D" id="1.10.10.10">
    <property type="entry name" value="Winged helix-like DNA-binding domain superfamily/Winged helix DNA-binding domain"/>
    <property type="match status" value="1"/>
</dbReference>
<keyword evidence="2" id="KW-0805">Transcription regulation</keyword>
<evidence type="ECO:0000313" key="7">
    <source>
        <dbReference type="EMBL" id="GES20708.1"/>
    </source>
</evidence>
<dbReference type="InterPro" id="IPR005119">
    <property type="entry name" value="LysR_subst-bd"/>
</dbReference>
<evidence type="ECO:0000256" key="2">
    <source>
        <dbReference type="ARBA" id="ARBA00023015"/>
    </source>
</evidence>
<dbReference type="RefSeq" id="WP_155345735.1">
    <property type="nucleotide sequence ID" value="NZ_BAAAHM010000002.1"/>
</dbReference>
<dbReference type="PROSITE" id="PS50931">
    <property type="entry name" value="HTH_LYSR"/>
    <property type="match status" value="1"/>
</dbReference>
<evidence type="ECO:0000256" key="1">
    <source>
        <dbReference type="ARBA" id="ARBA00009437"/>
    </source>
</evidence>
<evidence type="ECO:0000256" key="3">
    <source>
        <dbReference type="ARBA" id="ARBA00023125"/>
    </source>
</evidence>
<gene>
    <name evidence="7" type="ORF">Aple_036040</name>
</gene>
<dbReference type="GO" id="GO:0003677">
    <property type="term" value="F:DNA binding"/>
    <property type="evidence" value="ECO:0007669"/>
    <property type="project" value="UniProtKB-KW"/>
</dbReference>
<dbReference type="Pfam" id="PF03466">
    <property type="entry name" value="LysR_substrate"/>
    <property type="match status" value="1"/>
</dbReference>
<keyword evidence="4" id="KW-0010">Activator</keyword>
<evidence type="ECO:0000256" key="4">
    <source>
        <dbReference type="ARBA" id="ARBA00023159"/>
    </source>
</evidence>
<dbReference type="InterPro" id="IPR036388">
    <property type="entry name" value="WH-like_DNA-bd_sf"/>
</dbReference>
<sequence length="316" mass="34217">MEIKQLKALVTVAEAGSVTRAAELLHLVQPAVTRQIHALEHELGVPLFERTRHGMRLTEAGSSMAERARRVLDELERAQAEIRPTPNHVTGIVTVGLLESTLGILAEPLVKAVTGEHPGIELRVLTAYSGHLRQWLDDGDLDLSLLYNLTNTPSLHVRPLIQEKLWAVAPPAAGLDPRHPIPFEQAAAQPLIVPTAGHGLRILIDRAVARSDVRLTIVTATNSILLQKKLVLAGCGWTILPAAGIADEVGRGLVSAAPLRDPEISRSIVLGAPRTARRSAAVDVVTREIVRQIRSAVRRGNWPSALLDSAEDDRES</sequence>
<keyword evidence="5" id="KW-0804">Transcription</keyword>
<keyword evidence="8" id="KW-1185">Reference proteome</keyword>
<name>A0A5M3XQW4_9ACTN</name>
<accession>A0A5M3XQW4</accession>
<proteinExistence type="inferred from homology"/>
<comment type="similarity">
    <text evidence="1">Belongs to the LysR transcriptional regulatory family.</text>
</comment>
<dbReference type="PRINTS" id="PR00039">
    <property type="entry name" value="HTHLYSR"/>
</dbReference>
<comment type="caution">
    <text evidence="7">The sequence shown here is derived from an EMBL/GenBank/DDBJ whole genome shotgun (WGS) entry which is preliminary data.</text>
</comment>
<dbReference type="FunFam" id="1.10.10.10:FF:000001">
    <property type="entry name" value="LysR family transcriptional regulator"/>
    <property type="match status" value="1"/>
</dbReference>
<dbReference type="SUPFAM" id="SSF46785">
    <property type="entry name" value="Winged helix' DNA-binding domain"/>
    <property type="match status" value="1"/>
</dbReference>
<dbReference type="OrthoDB" id="3181812at2"/>
<dbReference type="Gene3D" id="3.40.190.290">
    <property type="match status" value="1"/>
</dbReference>
<dbReference type="PANTHER" id="PTHR30293">
    <property type="entry name" value="TRANSCRIPTIONAL REGULATORY PROTEIN NAC-RELATED"/>
    <property type="match status" value="1"/>
</dbReference>
<reference evidence="7 8" key="1">
    <citation type="submission" date="2019-10" db="EMBL/GenBank/DDBJ databases">
        <title>Whole genome shotgun sequence of Acrocarpospora pleiomorpha NBRC 16267.</title>
        <authorList>
            <person name="Ichikawa N."/>
            <person name="Kimura A."/>
            <person name="Kitahashi Y."/>
            <person name="Komaki H."/>
            <person name="Oguchi A."/>
        </authorList>
    </citation>
    <scope>NUCLEOTIDE SEQUENCE [LARGE SCALE GENOMIC DNA]</scope>
    <source>
        <strain evidence="7 8">NBRC 16267</strain>
    </source>
</reference>
<organism evidence="7 8">
    <name type="scientific">Acrocarpospora pleiomorpha</name>
    <dbReference type="NCBI Taxonomy" id="90975"/>
    <lineage>
        <taxon>Bacteria</taxon>
        <taxon>Bacillati</taxon>
        <taxon>Actinomycetota</taxon>
        <taxon>Actinomycetes</taxon>
        <taxon>Streptosporangiales</taxon>
        <taxon>Streptosporangiaceae</taxon>
        <taxon>Acrocarpospora</taxon>
    </lineage>
</organism>
<feature type="domain" description="HTH lysR-type" evidence="6">
    <location>
        <begin position="1"/>
        <end position="58"/>
    </location>
</feature>
<dbReference type="SUPFAM" id="SSF53850">
    <property type="entry name" value="Periplasmic binding protein-like II"/>
    <property type="match status" value="1"/>
</dbReference>
<protein>
    <submittedName>
        <fullName evidence="7">LysR family transcriptional regulator</fullName>
    </submittedName>
</protein>